<dbReference type="AlphaFoldDB" id="A0A8H7DBX5"/>
<accession>A0A8H7DBX5</accession>
<dbReference type="Proteomes" id="UP000623467">
    <property type="component" value="Unassembled WGS sequence"/>
</dbReference>
<gene>
    <name evidence="2" type="ORF">MSAN_00980000</name>
</gene>
<comment type="caution">
    <text evidence="2">The sequence shown here is derived from an EMBL/GenBank/DDBJ whole genome shotgun (WGS) entry which is preliminary data.</text>
</comment>
<sequence>MAPTPEAGTSATPSAEALATEAVLARLSAEDVNAGRKRKAKDGEAEEDSDVAQSLRDYGRAFLRLGDPFTDLDDIIQHGIFIETAEEIDYPTMGTAQRRKFDRKTESWEILWRMIGQKFREEMIALEKKRKLRRRACSKINGGLNGSRGEDANTLKKNIILYLNADTSVALDPPLHPSAKVTRGFNHPVTARLLCPAKHPPNEETYAKIANGNITITGRTFPRLFYPDDWVYTKNADGTDNLMDGLFEGHLIPRVGKCILQGPSSALKPPGAHRGERGNAAKIGAHVITPRLMGYFAIQTVFAISGIETWRQVDGNFDYEEFYWTVVRLFEDGDNAHILENFNHQIFGSATGKAATPTPTQNSEEEEDDLAAYEALRAAKRARLAEAAAATNASQAATPSSSD</sequence>
<evidence type="ECO:0000313" key="2">
    <source>
        <dbReference type="EMBL" id="KAF7367197.1"/>
    </source>
</evidence>
<name>A0A8H7DBX5_9AGAR</name>
<dbReference type="OrthoDB" id="3160134at2759"/>
<keyword evidence="3" id="KW-1185">Reference proteome</keyword>
<dbReference type="Pfam" id="PF20414">
    <property type="entry name" value="DUF6698"/>
    <property type="match status" value="1"/>
</dbReference>
<reference evidence="2" key="1">
    <citation type="submission" date="2020-05" db="EMBL/GenBank/DDBJ databases">
        <title>Mycena genomes resolve the evolution of fungal bioluminescence.</title>
        <authorList>
            <person name="Tsai I.J."/>
        </authorList>
    </citation>
    <scope>NUCLEOTIDE SEQUENCE</scope>
    <source>
        <strain evidence="2">160909Yilan</strain>
    </source>
</reference>
<feature type="region of interest" description="Disordered" evidence="1">
    <location>
        <begin position="31"/>
        <end position="51"/>
    </location>
</feature>
<dbReference type="InterPro" id="IPR046521">
    <property type="entry name" value="DUF6698"/>
</dbReference>
<proteinExistence type="predicted"/>
<dbReference type="EMBL" id="JACAZH010000006">
    <property type="protein sequence ID" value="KAF7367197.1"/>
    <property type="molecule type" value="Genomic_DNA"/>
</dbReference>
<evidence type="ECO:0000256" key="1">
    <source>
        <dbReference type="SAM" id="MobiDB-lite"/>
    </source>
</evidence>
<feature type="region of interest" description="Disordered" evidence="1">
    <location>
        <begin position="350"/>
        <end position="369"/>
    </location>
</feature>
<evidence type="ECO:0000313" key="3">
    <source>
        <dbReference type="Proteomes" id="UP000623467"/>
    </source>
</evidence>
<protein>
    <submittedName>
        <fullName evidence="2">Uncharacterized protein</fullName>
    </submittedName>
</protein>
<organism evidence="2 3">
    <name type="scientific">Mycena sanguinolenta</name>
    <dbReference type="NCBI Taxonomy" id="230812"/>
    <lineage>
        <taxon>Eukaryota</taxon>
        <taxon>Fungi</taxon>
        <taxon>Dikarya</taxon>
        <taxon>Basidiomycota</taxon>
        <taxon>Agaricomycotina</taxon>
        <taxon>Agaricomycetes</taxon>
        <taxon>Agaricomycetidae</taxon>
        <taxon>Agaricales</taxon>
        <taxon>Marasmiineae</taxon>
        <taxon>Mycenaceae</taxon>
        <taxon>Mycena</taxon>
    </lineage>
</organism>